<feature type="transmembrane region" description="Helical" evidence="1">
    <location>
        <begin position="7"/>
        <end position="25"/>
    </location>
</feature>
<evidence type="ECO:0000256" key="1">
    <source>
        <dbReference type="SAM" id="Phobius"/>
    </source>
</evidence>
<gene>
    <name evidence="2" type="ORF">ACFQE1_18800</name>
</gene>
<keyword evidence="1" id="KW-0472">Membrane</keyword>
<sequence>MDRHRLLLGLASVFAGLTVMLIMVSVVYSPFFVLLALPFGATAYFLWFHATGRLRDRMRERAANGADGERHTELNFARMATS</sequence>
<comment type="caution">
    <text evidence="2">The sequence shown here is derived from an EMBL/GenBank/DDBJ whole genome shotgun (WGS) entry which is preliminary data.</text>
</comment>
<reference evidence="2 3" key="1">
    <citation type="journal article" date="2019" name="Int. J. Syst. Evol. Microbiol.">
        <title>The Global Catalogue of Microorganisms (GCM) 10K type strain sequencing project: providing services to taxonomists for standard genome sequencing and annotation.</title>
        <authorList>
            <consortium name="The Broad Institute Genomics Platform"/>
            <consortium name="The Broad Institute Genome Sequencing Center for Infectious Disease"/>
            <person name="Wu L."/>
            <person name="Ma J."/>
        </authorList>
    </citation>
    <scope>NUCLEOTIDE SEQUENCE [LARGE SCALE GENOMIC DNA]</scope>
    <source>
        <strain evidence="2 3">NBRC 111368</strain>
    </source>
</reference>
<dbReference type="Proteomes" id="UP001596328">
    <property type="component" value="Unassembled WGS sequence"/>
</dbReference>
<dbReference type="EMBL" id="JBHSWU010001070">
    <property type="protein sequence ID" value="MFC6726374.1"/>
    <property type="molecule type" value="Genomic_DNA"/>
</dbReference>
<keyword evidence="3" id="KW-1185">Reference proteome</keyword>
<name>A0ABD5S3U7_9EURY</name>
<keyword evidence="1" id="KW-1133">Transmembrane helix</keyword>
<protein>
    <submittedName>
        <fullName evidence="2">Uncharacterized protein</fullName>
    </submittedName>
</protein>
<organism evidence="2 3">
    <name type="scientific">Halobium palmae</name>
    <dbReference type="NCBI Taxonomy" id="1776492"/>
    <lineage>
        <taxon>Archaea</taxon>
        <taxon>Methanobacteriati</taxon>
        <taxon>Methanobacteriota</taxon>
        <taxon>Stenosarchaea group</taxon>
        <taxon>Halobacteria</taxon>
        <taxon>Halobacteriales</taxon>
        <taxon>Haloferacaceae</taxon>
        <taxon>Halobium</taxon>
    </lineage>
</organism>
<keyword evidence="1" id="KW-0812">Transmembrane</keyword>
<accession>A0ABD5S3U7</accession>
<evidence type="ECO:0000313" key="3">
    <source>
        <dbReference type="Proteomes" id="UP001596328"/>
    </source>
</evidence>
<dbReference type="AlphaFoldDB" id="A0ABD5S3U7"/>
<proteinExistence type="predicted"/>
<evidence type="ECO:0000313" key="2">
    <source>
        <dbReference type="EMBL" id="MFC6726374.1"/>
    </source>
</evidence>
<feature type="transmembrane region" description="Helical" evidence="1">
    <location>
        <begin position="31"/>
        <end position="50"/>
    </location>
</feature>